<dbReference type="Gene3D" id="3.30.70.260">
    <property type="match status" value="1"/>
</dbReference>
<dbReference type="STRING" id="1805282.AUJ44_04430"/>
<accession>A0A1J4V6B1</accession>
<sequence length="294" mass="32474">MEKVTFLGPARTTFSHCAYDILAELFGAPEVIRNGTEANYIPSIANKDVLPTIIERRCYGAIAMETLAEGRMTDELEGFIRLLGMYRRNDECPFHVIGAIQLKIHFCFMARHGVGLASVSKIMAHPKALGACKKSVATLDVPTLGVTSNGEAARMVAMDDEYAMCAALAPRSAAEEYGLDVLIDRFEDETAITTFLLIAPKAHPVTTADKNRILVIFSVPHKAGSLVRALLAFDMEEMNLVQIHSVHVGNHTYHFAAELEVEHDQMDAMKRAMHEFGSRVERYLSFGPFAVISK</sequence>
<comment type="pathway">
    <text evidence="1">Amino-acid biosynthesis; L-phenylalanine biosynthesis; phenylpyruvate from prephenate: step 1/1.</text>
</comment>
<evidence type="ECO:0000256" key="2">
    <source>
        <dbReference type="ARBA" id="ARBA00013147"/>
    </source>
</evidence>
<dbReference type="AlphaFoldDB" id="A0A1J4V6B1"/>
<dbReference type="PIRSF" id="PIRSF001500">
    <property type="entry name" value="Chor_mut_pdt_Ppr"/>
    <property type="match status" value="1"/>
</dbReference>
<evidence type="ECO:0000256" key="5">
    <source>
        <dbReference type="ARBA" id="ARBA00023222"/>
    </source>
</evidence>
<organism evidence="10 11">
    <name type="scientific">Candidatus Nomurabacteria bacterium CG1_02_47_685</name>
    <dbReference type="NCBI Taxonomy" id="1805282"/>
    <lineage>
        <taxon>Bacteria</taxon>
        <taxon>Candidatus Nomuraibacteriota</taxon>
    </lineage>
</organism>
<evidence type="ECO:0000256" key="1">
    <source>
        <dbReference type="ARBA" id="ARBA00004741"/>
    </source>
</evidence>
<evidence type="ECO:0000256" key="7">
    <source>
        <dbReference type="ARBA" id="ARBA00047848"/>
    </source>
</evidence>
<reference evidence="10 11" key="1">
    <citation type="journal article" date="2016" name="Environ. Microbiol.">
        <title>Genomic resolution of a cold subsurface aquifer community provides metabolic insights for novel microbes adapted to high CO concentrations.</title>
        <authorList>
            <person name="Probst A.J."/>
            <person name="Castelle C.J."/>
            <person name="Singh A."/>
            <person name="Brown C.T."/>
            <person name="Anantharaman K."/>
            <person name="Sharon I."/>
            <person name="Hug L.A."/>
            <person name="Burstein D."/>
            <person name="Emerson J.B."/>
            <person name="Thomas B.C."/>
            <person name="Banfield J.F."/>
        </authorList>
    </citation>
    <scope>NUCLEOTIDE SEQUENCE [LARGE SCALE GENOMIC DNA]</scope>
    <source>
        <strain evidence="10">CG1_02_47_685</strain>
    </source>
</reference>
<dbReference type="SUPFAM" id="SSF53850">
    <property type="entry name" value="Periplasmic binding protein-like II"/>
    <property type="match status" value="1"/>
</dbReference>
<comment type="caution">
    <text evidence="10">The sequence shown here is derived from an EMBL/GenBank/DDBJ whole genome shotgun (WGS) entry which is preliminary data.</text>
</comment>
<keyword evidence="6" id="KW-0456">Lyase</keyword>
<dbReference type="Gene3D" id="3.40.190.10">
    <property type="entry name" value="Periplasmic binding protein-like II"/>
    <property type="match status" value="2"/>
</dbReference>
<evidence type="ECO:0000256" key="3">
    <source>
        <dbReference type="ARBA" id="ARBA00022605"/>
    </source>
</evidence>
<dbReference type="SUPFAM" id="SSF55021">
    <property type="entry name" value="ACT-like"/>
    <property type="match status" value="1"/>
</dbReference>
<dbReference type="Pfam" id="PF00800">
    <property type="entry name" value="PDT"/>
    <property type="match status" value="1"/>
</dbReference>
<dbReference type="PROSITE" id="PS51171">
    <property type="entry name" value="PREPHENATE_DEHYDR_3"/>
    <property type="match status" value="1"/>
</dbReference>
<keyword evidence="4" id="KW-0057">Aromatic amino acid biosynthesis</keyword>
<name>A0A1J4V6B1_9BACT</name>
<dbReference type="UniPathway" id="UPA00121">
    <property type="reaction ID" value="UER00345"/>
</dbReference>
<evidence type="ECO:0000256" key="8">
    <source>
        <dbReference type="PIRSR" id="PIRSR001500-2"/>
    </source>
</evidence>
<dbReference type="PANTHER" id="PTHR21022:SF19">
    <property type="entry name" value="PREPHENATE DEHYDRATASE-RELATED"/>
    <property type="match status" value="1"/>
</dbReference>
<dbReference type="InterPro" id="IPR001086">
    <property type="entry name" value="Preph_deHydtase"/>
</dbReference>
<dbReference type="GO" id="GO:0009094">
    <property type="term" value="P:L-phenylalanine biosynthetic process"/>
    <property type="evidence" value="ECO:0007669"/>
    <property type="project" value="UniProtKB-UniPathway"/>
</dbReference>
<keyword evidence="3" id="KW-0028">Amino-acid biosynthesis</keyword>
<comment type="catalytic activity">
    <reaction evidence="7">
        <text>prephenate + H(+) = 3-phenylpyruvate + CO2 + H2O</text>
        <dbReference type="Rhea" id="RHEA:21648"/>
        <dbReference type="ChEBI" id="CHEBI:15377"/>
        <dbReference type="ChEBI" id="CHEBI:15378"/>
        <dbReference type="ChEBI" id="CHEBI:16526"/>
        <dbReference type="ChEBI" id="CHEBI:18005"/>
        <dbReference type="ChEBI" id="CHEBI:29934"/>
        <dbReference type="EC" id="4.2.1.51"/>
    </reaction>
</comment>
<dbReference type="GO" id="GO:0005737">
    <property type="term" value="C:cytoplasm"/>
    <property type="evidence" value="ECO:0007669"/>
    <property type="project" value="TreeGrafter"/>
</dbReference>
<dbReference type="Proteomes" id="UP000183206">
    <property type="component" value="Unassembled WGS sequence"/>
</dbReference>
<evidence type="ECO:0000256" key="6">
    <source>
        <dbReference type="ARBA" id="ARBA00023239"/>
    </source>
</evidence>
<evidence type="ECO:0000313" key="10">
    <source>
        <dbReference type="EMBL" id="OIO31539.1"/>
    </source>
</evidence>
<protein>
    <recommendedName>
        <fullName evidence="2">prephenate dehydratase</fullName>
        <ecNumber evidence="2">4.2.1.51</ecNumber>
    </recommendedName>
</protein>
<dbReference type="PANTHER" id="PTHR21022">
    <property type="entry name" value="PREPHENATE DEHYDRATASE P PROTEIN"/>
    <property type="match status" value="1"/>
</dbReference>
<feature type="site" description="Essential for prephenate dehydratase activity" evidence="8">
    <location>
        <position position="193"/>
    </location>
</feature>
<keyword evidence="5" id="KW-0584">Phenylalanine biosynthesis</keyword>
<dbReference type="InterPro" id="IPR045865">
    <property type="entry name" value="ACT-like_dom_sf"/>
</dbReference>
<dbReference type="EC" id="4.2.1.51" evidence="2"/>
<evidence type="ECO:0000256" key="4">
    <source>
        <dbReference type="ARBA" id="ARBA00023141"/>
    </source>
</evidence>
<dbReference type="EMBL" id="MNVO01000064">
    <property type="protein sequence ID" value="OIO31539.1"/>
    <property type="molecule type" value="Genomic_DNA"/>
</dbReference>
<feature type="domain" description="Prephenate dehydratase" evidence="9">
    <location>
        <begin position="3"/>
        <end position="201"/>
    </location>
</feature>
<evidence type="ECO:0000313" key="11">
    <source>
        <dbReference type="Proteomes" id="UP000183206"/>
    </source>
</evidence>
<proteinExistence type="predicted"/>
<evidence type="ECO:0000259" key="9">
    <source>
        <dbReference type="PROSITE" id="PS51171"/>
    </source>
</evidence>
<dbReference type="GO" id="GO:0004664">
    <property type="term" value="F:prephenate dehydratase activity"/>
    <property type="evidence" value="ECO:0007669"/>
    <property type="project" value="UniProtKB-EC"/>
</dbReference>
<gene>
    <name evidence="10" type="ORF">AUJ44_04430</name>
</gene>
<dbReference type="InterPro" id="IPR008242">
    <property type="entry name" value="Chor_mutase/pphenate_deHydtase"/>
</dbReference>